<evidence type="ECO:0000256" key="3">
    <source>
        <dbReference type="ARBA" id="ARBA00004370"/>
    </source>
</evidence>
<dbReference type="Proteomes" id="UP001205861">
    <property type="component" value="Unassembled WGS sequence"/>
</dbReference>
<feature type="transmembrane region" description="Helical" evidence="13">
    <location>
        <begin position="70"/>
        <end position="89"/>
    </location>
</feature>
<accession>A0ABT2BLZ4</accession>
<evidence type="ECO:0000256" key="6">
    <source>
        <dbReference type="ARBA" id="ARBA00022617"/>
    </source>
</evidence>
<comment type="subcellular location">
    <subcellularLocation>
        <location evidence="3">Membrane</location>
    </subcellularLocation>
</comment>
<comment type="subunit">
    <text evidence="12">Part of an enzyme complex containing four subunits: a flavoprotein, an iron-sulfur protein, plus two membrane-anchoring proteins, SdhC and SdhD. The complex can form homotrimers.</text>
</comment>
<evidence type="ECO:0000256" key="1">
    <source>
        <dbReference type="ARBA" id="ARBA00001971"/>
    </source>
</evidence>
<keyword evidence="11 13" id="KW-0472">Membrane</keyword>
<reference evidence="14 15" key="1">
    <citation type="submission" date="2022-08" db="EMBL/GenBank/DDBJ databases">
        <title>Reclassification of Massilia species as members of the genera Telluria, Duganella, Pseudoduganella, Mokoshia gen. nov. and Zemynaea gen. nov. using orthogonal and non-orthogonal genome-based approaches.</title>
        <authorList>
            <person name="Bowman J.P."/>
        </authorList>
    </citation>
    <scope>NUCLEOTIDE SEQUENCE [LARGE SCALE GENOMIC DNA]</scope>
    <source>
        <strain evidence="14 15">JCM 31607</strain>
    </source>
</reference>
<proteinExistence type="inferred from homology"/>
<dbReference type="InterPro" id="IPR039023">
    <property type="entry name" value="SdhC_prok"/>
</dbReference>
<feature type="transmembrane region" description="Helical" evidence="13">
    <location>
        <begin position="101"/>
        <end position="121"/>
    </location>
</feature>
<organism evidence="14 15">
    <name type="scientific">Massilia solisilvae</name>
    <dbReference type="NCBI Taxonomy" id="1811225"/>
    <lineage>
        <taxon>Bacteria</taxon>
        <taxon>Pseudomonadati</taxon>
        <taxon>Pseudomonadota</taxon>
        <taxon>Betaproteobacteria</taxon>
        <taxon>Burkholderiales</taxon>
        <taxon>Oxalobacteraceae</taxon>
        <taxon>Telluria group</taxon>
        <taxon>Massilia</taxon>
    </lineage>
</organism>
<sequence length="122" mass="13426">MNKSKMRTNDFRARNHPAYWAFLVHRFSGLALALFLPVHFWALGHAINGAASLNGFIHVTDQPLFKFGEWGLVILLAAHMAGGVRLLLIEFGKWSGLRKNLIAVTAGFAAMTGMAFALALVF</sequence>
<dbReference type="RefSeq" id="WP_258856778.1">
    <property type="nucleotide sequence ID" value="NZ_JANUGV010000003.1"/>
</dbReference>
<keyword evidence="7 13" id="KW-0812">Transmembrane</keyword>
<evidence type="ECO:0000256" key="8">
    <source>
        <dbReference type="ARBA" id="ARBA00022723"/>
    </source>
</evidence>
<dbReference type="PANTHER" id="PTHR41910:SF1">
    <property type="entry name" value="SUCCINATE DEHYDROGENASE HYDROPHOBIC MEMBRANE ANCHOR SUBUNIT"/>
    <property type="match status" value="1"/>
</dbReference>
<dbReference type="NCBIfam" id="TIGR02970">
    <property type="entry name" value="succ_dehyd_cytB"/>
    <property type="match status" value="1"/>
</dbReference>
<gene>
    <name evidence="14" type="primary">sdhC</name>
    <name evidence="14" type="ORF">NX773_13115</name>
</gene>
<keyword evidence="9 13" id="KW-1133">Transmembrane helix</keyword>
<evidence type="ECO:0000256" key="12">
    <source>
        <dbReference type="ARBA" id="ARBA00025912"/>
    </source>
</evidence>
<comment type="similarity">
    <text evidence="4">Belongs to the cytochrome b560 family.</text>
</comment>
<dbReference type="InterPro" id="IPR034804">
    <property type="entry name" value="SQR/QFR_C/D"/>
</dbReference>
<evidence type="ECO:0000313" key="14">
    <source>
        <dbReference type="EMBL" id="MCS0609105.1"/>
    </source>
</evidence>
<dbReference type="InterPro" id="IPR014314">
    <property type="entry name" value="Succ_DH_cytb556"/>
</dbReference>
<evidence type="ECO:0000256" key="2">
    <source>
        <dbReference type="ARBA" id="ARBA00004050"/>
    </source>
</evidence>
<name>A0ABT2BLZ4_9BURK</name>
<comment type="function">
    <text evidence="2">Membrane-anchoring subunit of succinate dehydrogenase (SDH).</text>
</comment>
<dbReference type="EMBL" id="JANUGV010000003">
    <property type="protein sequence ID" value="MCS0609105.1"/>
    <property type="molecule type" value="Genomic_DNA"/>
</dbReference>
<evidence type="ECO:0000256" key="11">
    <source>
        <dbReference type="ARBA" id="ARBA00023136"/>
    </source>
</evidence>
<keyword evidence="15" id="KW-1185">Reference proteome</keyword>
<comment type="cofactor">
    <cofactor evidence="1">
        <name>heme</name>
        <dbReference type="ChEBI" id="CHEBI:30413"/>
    </cofactor>
</comment>
<protein>
    <recommendedName>
        <fullName evidence="5">Succinate dehydrogenase cytochrome b556 subunit</fullName>
    </recommendedName>
</protein>
<evidence type="ECO:0000256" key="13">
    <source>
        <dbReference type="SAM" id="Phobius"/>
    </source>
</evidence>
<keyword evidence="10" id="KW-0408">Iron</keyword>
<evidence type="ECO:0000256" key="10">
    <source>
        <dbReference type="ARBA" id="ARBA00023004"/>
    </source>
</evidence>
<evidence type="ECO:0000256" key="5">
    <source>
        <dbReference type="ARBA" id="ARBA00020076"/>
    </source>
</evidence>
<dbReference type="Pfam" id="PF01127">
    <property type="entry name" value="Sdh_cyt"/>
    <property type="match status" value="1"/>
</dbReference>
<comment type="caution">
    <text evidence="14">The sequence shown here is derived from an EMBL/GenBank/DDBJ whole genome shotgun (WGS) entry which is preliminary data.</text>
</comment>
<evidence type="ECO:0000256" key="4">
    <source>
        <dbReference type="ARBA" id="ARBA00007244"/>
    </source>
</evidence>
<evidence type="ECO:0000256" key="7">
    <source>
        <dbReference type="ARBA" id="ARBA00022692"/>
    </source>
</evidence>
<dbReference type="SUPFAM" id="SSF81343">
    <property type="entry name" value="Fumarate reductase respiratory complex transmembrane subunits"/>
    <property type="match status" value="1"/>
</dbReference>
<dbReference type="InterPro" id="IPR000701">
    <property type="entry name" value="SuccDH_FuR_B_TM-su"/>
</dbReference>
<dbReference type="Gene3D" id="1.20.1300.10">
    <property type="entry name" value="Fumarate reductase/succinate dehydrogenase, transmembrane subunit"/>
    <property type="match status" value="1"/>
</dbReference>
<keyword evidence="6" id="KW-0349">Heme</keyword>
<evidence type="ECO:0000313" key="15">
    <source>
        <dbReference type="Proteomes" id="UP001205861"/>
    </source>
</evidence>
<keyword evidence="8" id="KW-0479">Metal-binding</keyword>
<dbReference type="PANTHER" id="PTHR41910">
    <property type="entry name" value="SUCCINATE DEHYDROGENASE 2 MEMBRANE SUBUNIT SDHC"/>
    <property type="match status" value="1"/>
</dbReference>
<evidence type="ECO:0000256" key="9">
    <source>
        <dbReference type="ARBA" id="ARBA00022989"/>
    </source>
</evidence>